<dbReference type="PROSITE" id="PS50076">
    <property type="entry name" value="DNAJ_2"/>
    <property type="match status" value="1"/>
</dbReference>
<dbReference type="EMBL" id="MU069446">
    <property type="protein sequence ID" value="KAF5843226.1"/>
    <property type="molecule type" value="Genomic_DNA"/>
</dbReference>
<evidence type="ECO:0000259" key="2">
    <source>
        <dbReference type="PROSITE" id="PS50076"/>
    </source>
</evidence>
<evidence type="ECO:0000313" key="4">
    <source>
        <dbReference type="Proteomes" id="UP000815325"/>
    </source>
</evidence>
<feature type="compositionally biased region" description="Polar residues" evidence="1">
    <location>
        <begin position="87"/>
        <end position="108"/>
    </location>
</feature>
<organism evidence="3 4">
    <name type="scientific">Dunaliella salina</name>
    <name type="common">Green alga</name>
    <name type="synonym">Protococcus salinus</name>
    <dbReference type="NCBI Taxonomy" id="3046"/>
    <lineage>
        <taxon>Eukaryota</taxon>
        <taxon>Viridiplantae</taxon>
        <taxon>Chlorophyta</taxon>
        <taxon>core chlorophytes</taxon>
        <taxon>Chlorophyceae</taxon>
        <taxon>CS clade</taxon>
        <taxon>Chlamydomonadales</taxon>
        <taxon>Dunaliellaceae</taxon>
        <taxon>Dunaliella</taxon>
    </lineage>
</organism>
<protein>
    <recommendedName>
        <fullName evidence="2">J domain-containing protein</fullName>
    </recommendedName>
</protein>
<gene>
    <name evidence="3" type="ORF">DUNSADRAFT_902</name>
</gene>
<accession>A0ABQ7H8P0</accession>
<name>A0ABQ7H8P0_DUNSA</name>
<dbReference type="CDD" id="cd06257">
    <property type="entry name" value="DnaJ"/>
    <property type="match status" value="1"/>
</dbReference>
<dbReference type="InterPro" id="IPR001623">
    <property type="entry name" value="DnaJ_domain"/>
</dbReference>
<dbReference type="Proteomes" id="UP000815325">
    <property type="component" value="Unassembled WGS sequence"/>
</dbReference>
<proteinExistence type="predicted"/>
<comment type="caution">
    <text evidence="3">The sequence shown here is derived from an EMBL/GenBank/DDBJ whole genome shotgun (WGS) entry which is preliminary data.</text>
</comment>
<reference evidence="3" key="1">
    <citation type="submission" date="2017-08" db="EMBL/GenBank/DDBJ databases">
        <authorList>
            <person name="Polle J.E."/>
            <person name="Barry K."/>
            <person name="Cushman J."/>
            <person name="Schmutz J."/>
            <person name="Tran D."/>
            <person name="Hathwaick L.T."/>
            <person name="Yim W.C."/>
            <person name="Jenkins J."/>
            <person name="Mckie-Krisberg Z.M."/>
            <person name="Prochnik S."/>
            <person name="Lindquist E."/>
            <person name="Dockter R.B."/>
            <person name="Adam C."/>
            <person name="Molina H."/>
            <person name="Bunkerborg J."/>
            <person name="Jin E."/>
            <person name="Buchheim M."/>
            <person name="Magnuson J."/>
        </authorList>
    </citation>
    <scope>NUCLEOTIDE SEQUENCE</scope>
    <source>
        <strain evidence="3">CCAP 19/18</strain>
    </source>
</reference>
<dbReference type="InterPro" id="IPR036869">
    <property type="entry name" value="J_dom_sf"/>
</dbReference>
<feature type="region of interest" description="Disordered" evidence="1">
    <location>
        <begin position="85"/>
        <end position="130"/>
    </location>
</feature>
<dbReference type="Gene3D" id="1.10.287.110">
    <property type="entry name" value="DnaJ domain"/>
    <property type="match status" value="1"/>
</dbReference>
<evidence type="ECO:0000256" key="1">
    <source>
        <dbReference type="SAM" id="MobiDB-lite"/>
    </source>
</evidence>
<evidence type="ECO:0000313" key="3">
    <source>
        <dbReference type="EMBL" id="KAF5843226.1"/>
    </source>
</evidence>
<dbReference type="SUPFAM" id="SSF46565">
    <property type="entry name" value="Chaperone J-domain"/>
    <property type="match status" value="1"/>
</dbReference>
<sequence>MLAEAWLAGPEGGPRTALQILSQAPQGEPCVLWTKAFVEKALGLTEPAFITLRHLQGLCPRWPGLMPALQQAAAAAAAAAANHDTKSTGCSLGGSSTRGTSNWQGDSEGQTGRGFQGGGHSSTSSTSSGDKLSINEAFSLMGLSAGTARHGLNKADLGRAFRRQAAVLHPDSGAARAASALESREAGGTASAELFIRLREAYELLNERLG</sequence>
<feature type="domain" description="J" evidence="2">
    <location>
        <begin position="136"/>
        <end position="210"/>
    </location>
</feature>
<dbReference type="SMART" id="SM00271">
    <property type="entry name" value="DnaJ"/>
    <property type="match status" value="1"/>
</dbReference>
<keyword evidence="4" id="KW-1185">Reference proteome</keyword>
<feature type="compositionally biased region" description="Gly residues" evidence="1">
    <location>
        <begin position="111"/>
        <end position="120"/>
    </location>
</feature>